<evidence type="ECO:0000313" key="1">
    <source>
        <dbReference type="EMBL" id="BCO26664.1"/>
    </source>
</evidence>
<evidence type="ECO:0000313" key="2">
    <source>
        <dbReference type="Proteomes" id="UP000824366"/>
    </source>
</evidence>
<protein>
    <submittedName>
        <fullName evidence="1">Uncharacterized protein</fullName>
    </submittedName>
</protein>
<organism evidence="1 2">
    <name type="scientific">Rhodoferax lithotrophicus</name>
    <dbReference type="NCBI Taxonomy" id="2798804"/>
    <lineage>
        <taxon>Bacteria</taxon>
        <taxon>Pseudomonadati</taxon>
        <taxon>Pseudomonadota</taxon>
        <taxon>Betaproteobacteria</taxon>
        <taxon>Burkholderiales</taxon>
        <taxon>Comamonadaceae</taxon>
        <taxon>Rhodoferax</taxon>
    </lineage>
</organism>
<dbReference type="Proteomes" id="UP000824366">
    <property type="component" value="Chromosome"/>
</dbReference>
<keyword evidence="2" id="KW-1185">Reference proteome</keyword>
<dbReference type="EMBL" id="AP024238">
    <property type="protein sequence ID" value="BCO26664.1"/>
    <property type="molecule type" value="Genomic_DNA"/>
</dbReference>
<gene>
    <name evidence="1" type="ORF">MIZ03_1547</name>
</gene>
<name>A0ABN6D3Y5_9BURK</name>
<reference evidence="1 2" key="1">
    <citation type="journal article" date="2021" name="Microbiol. Spectr.">
        <title>A Single Bacterium Capable of Oxidation and Reduction of Iron at Circumneutral pH.</title>
        <authorList>
            <person name="Kato S."/>
            <person name="Ohkuma M."/>
        </authorList>
    </citation>
    <scope>NUCLEOTIDE SEQUENCE [LARGE SCALE GENOMIC DNA]</scope>
    <source>
        <strain evidence="1 2">MIZ03</strain>
    </source>
</reference>
<proteinExistence type="predicted"/>
<dbReference type="RefSeq" id="WP_223910488.1">
    <property type="nucleotide sequence ID" value="NZ_AP024238.1"/>
</dbReference>
<accession>A0ABN6D3Y5</accession>
<sequence>MRRLIFIMLLLPFSLYEAGNFTGFSWKRLEYVGEREIIDAAVRFSYPDIYSNLQELQADYSKFKPAIRYWGSWSIQVENDFLEKLFGLTRYQVRMPEEIVMVSVDGNAQFSRSDTDCPGDSGCPFTPPDNPEQGIVGTVQYGRPNYEVANDFSVEWKGAEKGSVFRSEHCFSAYINSLENKALVVSPKGTNATTVRKGYGFYLVAITGDAYGRMRISKAAFEKSKLCSIETRKAWPNVGGWAWKR</sequence>